<dbReference type="AlphaFoldDB" id="A0AA48H2A3"/>
<dbReference type="KEGG" id="msil:METEAL_38720"/>
<sequence>MRRIVLLLALFAAASTAVLEYRRNLRPSSLAPLQLRLASAEAFPGLTPLERRGFGVLLKDSLEYRTGLAVVESEAVLPGGPRDALTVALARTGGRIGMHLVLDRASRPQRAGDVWAETPAGAVGAALGWLGLEDGARGALLPRDPAAFWELARMTVSRPQGPIQGDLEVCAGILAREPGCAEAWLARARLLNNHILDDNRAPANLQDRCEQDYLTALALAPDCPRAATLFGRFRTEIGNQRAALDLLLGAVRRSPKAPRLYEAVAYAARSAGLLEGASRALARRDALSGPSRGEAEITENTYLYLGDLDRFEAVLGPGSSAQPDTLRDFYRGYVRLLRGDPPGAAGHFRRAAFTPGGNRAFMDLAGVYVLALDGRRDEALDVLRRLWAERVPIRIPDGEFTFKLAEAFGYLGSPSEAQDVANRAFAQGFGCLRWYEHSPFLACARGTLRWAALEQHLKERLALMEASYPRKKFNF</sequence>
<dbReference type="EMBL" id="AP027080">
    <property type="protein sequence ID" value="BDU74698.1"/>
    <property type="molecule type" value="Genomic_DNA"/>
</dbReference>
<evidence type="ECO:0000313" key="2">
    <source>
        <dbReference type="Proteomes" id="UP001238179"/>
    </source>
</evidence>
<dbReference type="RefSeq" id="WP_316413370.1">
    <property type="nucleotide sequence ID" value="NZ_AP027080.1"/>
</dbReference>
<dbReference type="InterPro" id="IPR011990">
    <property type="entry name" value="TPR-like_helical_dom_sf"/>
</dbReference>
<organism evidence="1 2">
    <name type="scientific">Mesoterricola silvestris</name>
    <dbReference type="NCBI Taxonomy" id="2927979"/>
    <lineage>
        <taxon>Bacteria</taxon>
        <taxon>Pseudomonadati</taxon>
        <taxon>Acidobacteriota</taxon>
        <taxon>Holophagae</taxon>
        <taxon>Holophagales</taxon>
        <taxon>Holophagaceae</taxon>
        <taxon>Mesoterricola</taxon>
    </lineage>
</organism>
<name>A0AA48H2A3_9BACT</name>
<accession>A0AA48H2A3</accession>
<gene>
    <name evidence="1" type="ORF">METEAL_38720</name>
</gene>
<dbReference type="SUPFAM" id="SSF48452">
    <property type="entry name" value="TPR-like"/>
    <property type="match status" value="1"/>
</dbReference>
<dbReference type="Gene3D" id="1.25.40.10">
    <property type="entry name" value="Tetratricopeptide repeat domain"/>
    <property type="match status" value="1"/>
</dbReference>
<evidence type="ECO:0008006" key="3">
    <source>
        <dbReference type="Google" id="ProtNLM"/>
    </source>
</evidence>
<dbReference type="Proteomes" id="UP001238179">
    <property type="component" value="Chromosome"/>
</dbReference>
<reference evidence="2" key="1">
    <citation type="journal article" date="2023" name="Int. J. Syst. Evol. Microbiol.">
        <title>Mesoterricola silvestris gen. nov., sp. nov., Mesoterricola sediminis sp. nov., Geothrix oryzae sp. nov., Geothrix edaphica sp. nov., Geothrix rubra sp. nov., and Geothrix limicola sp. nov., six novel members of Acidobacteriota isolated from soils.</title>
        <authorList>
            <person name="Itoh H."/>
            <person name="Sugisawa Y."/>
            <person name="Mise K."/>
            <person name="Xu Z."/>
            <person name="Kuniyasu M."/>
            <person name="Ushijima N."/>
            <person name="Kawano K."/>
            <person name="Kobayashi E."/>
            <person name="Shiratori Y."/>
            <person name="Masuda Y."/>
            <person name="Senoo K."/>
        </authorList>
    </citation>
    <scope>NUCLEOTIDE SEQUENCE [LARGE SCALE GENOMIC DNA]</scope>
    <source>
        <strain evidence="2">W79</strain>
    </source>
</reference>
<proteinExistence type="predicted"/>
<evidence type="ECO:0000313" key="1">
    <source>
        <dbReference type="EMBL" id="BDU74698.1"/>
    </source>
</evidence>
<protein>
    <recommendedName>
        <fullName evidence="3">Tetratricopeptide repeat protein</fullName>
    </recommendedName>
</protein>
<keyword evidence="2" id="KW-1185">Reference proteome</keyword>